<keyword evidence="4" id="KW-1185">Reference proteome</keyword>
<evidence type="ECO:0000313" key="4">
    <source>
        <dbReference type="Proteomes" id="UP001304895"/>
    </source>
</evidence>
<reference evidence="3" key="1">
    <citation type="journal article" date="2023" name="Mol. Phylogenet. Evol.">
        <title>Genome-scale phylogeny and comparative genomics of the fungal order Sordariales.</title>
        <authorList>
            <person name="Hensen N."/>
            <person name="Bonometti L."/>
            <person name="Westerberg I."/>
            <person name="Brannstrom I.O."/>
            <person name="Guillou S."/>
            <person name="Cros-Aarteil S."/>
            <person name="Calhoun S."/>
            <person name="Haridas S."/>
            <person name="Kuo A."/>
            <person name="Mondo S."/>
            <person name="Pangilinan J."/>
            <person name="Riley R."/>
            <person name="LaButti K."/>
            <person name="Andreopoulos B."/>
            <person name="Lipzen A."/>
            <person name="Chen C."/>
            <person name="Yan M."/>
            <person name="Daum C."/>
            <person name="Ng V."/>
            <person name="Clum A."/>
            <person name="Steindorff A."/>
            <person name="Ohm R.A."/>
            <person name="Martin F."/>
            <person name="Silar P."/>
            <person name="Natvig D.O."/>
            <person name="Lalanne C."/>
            <person name="Gautier V."/>
            <person name="Ament-Velasquez S.L."/>
            <person name="Kruys A."/>
            <person name="Hutchinson M.I."/>
            <person name="Powell A.J."/>
            <person name="Barry K."/>
            <person name="Miller A.N."/>
            <person name="Grigoriev I.V."/>
            <person name="Debuchy R."/>
            <person name="Gladieux P."/>
            <person name="Hiltunen Thoren M."/>
            <person name="Johannesson H."/>
        </authorList>
    </citation>
    <scope>NUCLEOTIDE SEQUENCE</scope>
    <source>
        <strain evidence="3">CBS 123565</strain>
    </source>
</reference>
<dbReference type="Proteomes" id="UP001304895">
    <property type="component" value="Unassembled WGS sequence"/>
</dbReference>
<evidence type="ECO:0000313" key="3">
    <source>
        <dbReference type="EMBL" id="KAK4131251.1"/>
    </source>
</evidence>
<keyword evidence="2" id="KW-0812">Transmembrane</keyword>
<feature type="compositionally biased region" description="Polar residues" evidence="1">
    <location>
        <begin position="42"/>
        <end position="58"/>
    </location>
</feature>
<name>A0AAN6UGI9_9PEZI</name>
<gene>
    <name evidence="3" type="ORF">BT67DRAFT_159441</name>
</gene>
<proteinExistence type="predicted"/>
<accession>A0AAN6UGI9</accession>
<keyword evidence="2" id="KW-1133">Transmembrane helix</keyword>
<reference evidence="3" key="2">
    <citation type="submission" date="2023-05" db="EMBL/GenBank/DDBJ databases">
        <authorList>
            <consortium name="Lawrence Berkeley National Laboratory"/>
            <person name="Steindorff A."/>
            <person name="Hensen N."/>
            <person name="Bonometti L."/>
            <person name="Westerberg I."/>
            <person name="Brannstrom I.O."/>
            <person name="Guillou S."/>
            <person name="Cros-Aarteil S."/>
            <person name="Calhoun S."/>
            <person name="Haridas S."/>
            <person name="Kuo A."/>
            <person name="Mondo S."/>
            <person name="Pangilinan J."/>
            <person name="Riley R."/>
            <person name="Labutti K."/>
            <person name="Andreopoulos B."/>
            <person name="Lipzen A."/>
            <person name="Chen C."/>
            <person name="Yanf M."/>
            <person name="Daum C."/>
            <person name="Ng V."/>
            <person name="Clum A."/>
            <person name="Ohm R."/>
            <person name="Martin F."/>
            <person name="Silar P."/>
            <person name="Natvig D."/>
            <person name="Lalanne C."/>
            <person name="Gautier V."/>
            <person name="Ament-Velasquez S.L."/>
            <person name="Kruys A."/>
            <person name="Hutchinson M.I."/>
            <person name="Powell A.J."/>
            <person name="Barry K."/>
            <person name="Miller A.N."/>
            <person name="Grigoriev I.V."/>
            <person name="Debuchy R."/>
            <person name="Gladieux P."/>
            <person name="Thoren M.H."/>
            <person name="Johannesson H."/>
        </authorList>
    </citation>
    <scope>NUCLEOTIDE SEQUENCE</scope>
    <source>
        <strain evidence="3">CBS 123565</strain>
    </source>
</reference>
<feature type="transmembrane region" description="Helical" evidence="2">
    <location>
        <begin position="7"/>
        <end position="25"/>
    </location>
</feature>
<evidence type="ECO:0000256" key="2">
    <source>
        <dbReference type="SAM" id="Phobius"/>
    </source>
</evidence>
<dbReference type="AlphaFoldDB" id="A0AAN6UGI9"/>
<keyword evidence="2" id="KW-0472">Membrane</keyword>
<feature type="region of interest" description="Disordered" evidence="1">
    <location>
        <begin position="36"/>
        <end position="61"/>
    </location>
</feature>
<organism evidence="3 4">
    <name type="scientific">Trichocladium antarcticum</name>
    <dbReference type="NCBI Taxonomy" id="1450529"/>
    <lineage>
        <taxon>Eukaryota</taxon>
        <taxon>Fungi</taxon>
        <taxon>Dikarya</taxon>
        <taxon>Ascomycota</taxon>
        <taxon>Pezizomycotina</taxon>
        <taxon>Sordariomycetes</taxon>
        <taxon>Sordariomycetidae</taxon>
        <taxon>Sordariales</taxon>
        <taxon>Chaetomiaceae</taxon>
        <taxon>Trichocladium</taxon>
    </lineage>
</organism>
<protein>
    <submittedName>
        <fullName evidence="3">Uncharacterized protein</fullName>
    </submittedName>
</protein>
<sequence>MGASAGLLMGVVGTVFVASGCGMYLCSYVSVPSDTADDGKVPTNNGTRQDETGSTPTAATRARSWTCVLTQRGSANRGRSVWIVARRGCMAAGHRPPPPPPPLDTLPGFACPTRSPNRCNKVRWHNSGLIP</sequence>
<dbReference type="EMBL" id="MU853426">
    <property type="protein sequence ID" value="KAK4131251.1"/>
    <property type="molecule type" value="Genomic_DNA"/>
</dbReference>
<evidence type="ECO:0000256" key="1">
    <source>
        <dbReference type="SAM" id="MobiDB-lite"/>
    </source>
</evidence>
<comment type="caution">
    <text evidence="3">The sequence shown here is derived from an EMBL/GenBank/DDBJ whole genome shotgun (WGS) entry which is preliminary data.</text>
</comment>